<dbReference type="STRING" id="1907666.DSM25559_4556"/>
<sequence>MSSVINEVITLQSGSRPLYLRSFRIDVHYCAGMFPDDERQETIEEAFSELQKAIHLGFFCWDYFPNREAANVTLAWNADSHMTVNVSGDGLHYNALVATLRLTINLHHSNHATYESLKALLGDDIDALPKPNTFRENVTLLVISEIDAIDQRTVTTQDVLSYVEEGIIFPSYAPLQGAVNEDFQDSDAMELGRVIITSPTDEAFPPKNLKKIEDYFLRLVDSGVFTSTDKLDRRLRDDEAEIFKRKRSEVMELLFGDYQHQKYGVIEFLNVVSGGDITRLIVRDDG</sequence>
<dbReference type="EMBL" id="FMUE01000016">
    <property type="protein sequence ID" value="SCX34676.1"/>
    <property type="molecule type" value="Genomic_DNA"/>
</dbReference>
<protein>
    <submittedName>
        <fullName evidence="1">Uncharacterized protein</fullName>
    </submittedName>
</protein>
<organism evidence="1 2">
    <name type="scientific">Agrobacterium rosae</name>
    <dbReference type="NCBI Taxonomy" id="1972867"/>
    <lineage>
        <taxon>Bacteria</taxon>
        <taxon>Pseudomonadati</taxon>
        <taxon>Pseudomonadota</taxon>
        <taxon>Alphaproteobacteria</taxon>
        <taxon>Hyphomicrobiales</taxon>
        <taxon>Rhizobiaceae</taxon>
        <taxon>Rhizobium/Agrobacterium group</taxon>
        <taxon>Agrobacterium</taxon>
    </lineage>
</organism>
<dbReference type="Proteomes" id="UP000187891">
    <property type="component" value="Unassembled WGS sequence"/>
</dbReference>
<proteinExistence type="predicted"/>
<reference evidence="2" key="1">
    <citation type="submission" date="2016-10" db="EMBL/GenBank/DDBJ databases">
        <authorList>
            <person name="Wibberg D."/>
        </authorList>
    </citation>
    <scope>NUCLEOTIDE SEQUENCE [LARGE SCALE GENOMIC DNA]</scope>
</reference>
<evidence type="ECO:0000313" key="1">
    <source>
        <dbReference type="EMBL" id="SCX34676.1"/>
    </source>
</evidence>
<dbReference type="RefSeq" id="WP_143239498.1">
    <property type="nucleotide sequence ID" value="NZ_FMUE01000016.1"/>
</dbReference>
<name>A0A1R3U129_9HYPH</name>
<dbReference type="AlphaFoldDB" id="A0A1R3U129"/>
<gene>
    <name evidence="1" type="ORF">DSM25559_4556</name>
</gene>
<accession>A0A1R3U129</accession>
<evidence type="ECO:0000313" key="2">
    <source>
        <dbReference type="Proteomes" id="UP000187891"/>
    </source>
</evidence>